<organism evidence="2 3">
    <name type="scientific">Corynebacterium comes</name>
    <dbReference type="NCBI Taxonomy" id="2675218"/>
    <lineage>
        <taxon>Bacteria</taxon>
        <taxon>Bacillati</taxon>
        <taxon>Actinomycetota</taxon>
        <taxon>Actinomycetes</taxon>
        <taxon>Mycobacteriales</taxon>
        <taxon>Corynebacteriaceae</taxon>
        <taxon>Corynebacterium</taxon>
    </lineage>
</organism>
<feature type="domain" description="Methyltransferase type 11" evidence="1">
    <location>
        <begin position="62"/>
        <end position="152"/>
    </location>
</feature>
<dbReference type="KEGG" id="ccoe:CETAM_06040"/>
<name>A0A6B8VT10_9CORY</name>
<evidence type="ECO:0000313" key="2">
    <source>
        <dbReference type="EMBL" id="QGU04474.1"/>
    </source>
</evidence>
<dbReference type="EC" id="2.1.1.163" evidence="2"/>
<dbReference type="PANTHER" id="PTHR43591">
    <property type="entry name" value="METHYLTRANSFERASE"/>
    <property type="match status" value="1"/>
</dbReference>
<dbReference type="GO" id="GO:0032259">
    <property type="term" value="P:methylation"/>
    <property type="evidence" value="ECO:0007669"/>
    <property type="project" value="UniProtKB-KW"/>
</dbReference>
<reference evidence="2 3" key="1">
    <citation type="journal article" date="2021" name="Int. J. Syst. Evol. Microbiol.">
        <title>Classification of three corynebacterial strains isolated from a small paddock in North Rhine-Westphalia: proposal of &lt;i&gt;Corynebacterium kalinowskii&lt;/i&gt; sp. nov., &lt;i&gt;Corynebacterium comes&lt;/i&gt; sp. nov. and &lt;i&gt;Corynebacterium occultum&lt;/i&gt; sp. nov.</title>
        <authorList>
            <person name="Schaffert L."/>
            <person name="Ruwe M."/>
            <person name="Milse J."/>
            <person name="Hanuschka K."/>
            <person name="Ortseifen V."/>
            <person name="Droste J."/>
            <person name="Brandt D."/>
            <person name="Schl L."/>
            <person name="Kutter Y."/>
            <person name="Vinke S."/>
            <person name="Vieh P."/>
            <person name="Jacob L."/>
            <person name="L N.C."/>
            <person name="Schulte-Berndt E."/>
            <person name="Hain C."/>
            <person name="Linder M."/>
            <person name="Schmidt P."/>
            <person name="Wollenschl L."/>
            <person name="Luttermann T."/>
            <person name="Thieme E."/>
            <person name="Hassa J."/>
            <person name="Haak M."/>
            <person name="Wittchen M."/>
            <person name="Mentz A."/>
            <person name="Persicke M."/>
            <person name="Busche T."/>
            <person name="R C."/>
        </authorList>
    </citation>
    <scope>NUCLEOTIDE SEQUENCE [LARGE SCALE GENOMIC DNA]</scope>
    <source>
        <strain evidence="2 3">2019</strain>
    </source>
</reference>
<dbReference type="GO" id="GO:0043770">
    <property type="term" value="F:demethylmenaquinone methyltransferase activity"/>
    <property type="evidence" value="ECO:0007669"/>
    <property type="project" value="UniProtKB-EC"/>
</dbReference>
<keyword evidence="2" id="KW-0808">Transferase</keyword>
<accession>A0A6B8VT10</accession>
<dbReference type="EMBL" id="CP046453">
    <property type="protein sequence ID" value="QGU04474.1"/>
    <property type="molecule type" value="Genomic_DNA"/>
</dbReference>
<dbReference type="SUPFAM" id="SSF53335">
    <property type="entry name" value="S-adenosyl-L-methionine-dependent methyltransferases"/>
    <property type="match status" value="1"/>
</dbReference>
<dbReference type="Gene3D" id="3.40.50.150">
    <property type="entry name" value="Vaccinia Virus protein VP39"/>
    <property type="match status" value="1"/>
</dbReference>
<proteinExistence type="predicted"/>
<dbReference type="RefSeq" id="WP_156227909.1">
    <property type="nucleotide sequence ID" value="NZ_CP046453.1"/>
</dbReference>
<keyword evidence="2" id="KW-0489">Methyltransferase</keyword>
<dbReference type="InterPro" id="IPR029063">
    <property type="entry name" value="SAM-dependent_MTases_sf"/>
</dbReference>
<dbReference type="PANTHER" id="PTHR43591:SF110">
    <property type="entry name" value="RHODANESE DOMAIN-CONTAINING PROTEIN"/>
    <property type="match status" value="1"/>
</dbReference>
<dbReference type="CDD" id="cd02440">
    <property type="entry name" value="AdoMet_MTases"/>
    <property type="match status" value="1"/>
</dbReference>
<dbReference type="GO" id="GO:0008757">
    <property type="term" value="F:S-adenosylmethionine-dependent methyltransferase activity"/>
    <property type="evidence" value="ECO:0007669"/>
    <property type="project" value="InterPro"/>
</dbReference>
<dbReference type="Proteomes" id="UP000425178">
    <property type="component" value="Chromosome"/>
</dbReference>
<sequence>MPLTSSTSPDSASSANRSWWDHDAADYHARHRSYLDGFHWCPEMITEADARLLGDVRDLAVLEIGCGSAPCSSWLARDGAGFITAFDLSLGMLRHSDGAVPLVQADAQALPYLDHSFDVAFSAFGALPFVPDVTSVLVDVARVLRPGGRLVFSVTHPMRWIFPDDPEQFEAQISYFEREYVETDDNGLVTYAEFHRTIGDWVRALVAAGFVLQDIIEPEWPDSLTETWGQWSPDRGRIFPGTAIFIAQAAD</sequence>
<dbReference type="AlphaFoldDB" id="A0A6B8VT10"/>
<protein>
    <submittedName>
        <fullName evidence="2">Demethylmenaquinone methyltransferase</fullName>
        <ecNumber evidence="2">2.1.1.163</ecNumber>
    </submittedName>
</protein>
<keyword evidence="3" id="KW-1185">Reference proteome</keyword>
<evidence type="ECO:0000313" key="3">
    <source>
        <dbReference type="Proteomes" id="UP000425178"/>
    </source>
</evidence>
<dbReference type="Pfam" id="PF08241">
    <property type="entry name" value="Methyltransf_11"/>
    <property type="match status" value="1"/>
</dbReference>
<dbReference type="InterPro" id="IPR013216">
    <property type="entry name" value="Methyltransf_11"/>
</dbReference>
<gene>
    <name evidence="2" type="primary">ubiE2</name>
    <name evidence="2" type="ORF">CETAM_06040</name>
</gene>
<evidence type="ECO:0000259" key="1">
    <source>
        <dbReference type="Pfam" id="PF08241"/>
    </source>
</evidence>